<sequence>MAEEQRWMSPEVADKKGDIDPHKASVFSLGLILWEMETGLVPFGEVDAVNAQRQLGSGTLPPMETWTNESKSELVRNCLSLDPKERPSLDEILSIIATEPDFLQPNFAIPLTTQDNC</sequence>
<dbReference type="PANTHER" id="PTHR44329:SF288">
    <property type="entry name" value="MITOGEN-ACTIVATED PROTEIN KINASE KINASE KINASE 20"/>
    <property type="match status" value="1"/>
</dbReference>
<keyword evidence="7" id="KW-1185">Reference proteome</keyword>
<evidence type="ECO:0000256" key="4">
    <source>
        <dbReference type="ARBA" id="ARBA00022840"/>
    </source>
</evidence>
<dbReference type="Proteomes" id="UP001281761">
    <property type="component" value="Unassembled WGS sequence"/>
</dbReference>
<keyword evidence="2" id="KW-0547">Nucleotide-binding</keyword>
<dbReference type="PROSITE" id="PS50011">
    <property type="entry name" value="PROTEIN_KINASE_DOM"/>
    <property type="match status" value="1"/>
</dbReference>
<comment type="caution">
    <text evidence="6">The sequence shown here is derived from an EMBL/GenBank/DDBJ whole genome shotgun (WGS) entry which is preliminary data.</text>
</comment>
<keyword evidence="1" id="KW-0808">Transferase</keyword>
<accession>A0ABQ9X3P4</accession>
<evidence type="ECO:0000313" key="6">
    <source>
        <dbReference type="EMBL" id="KAK2946198.1"/>
    </source>
</evidence>
<organism evidence="6 7">
    <name type="scientific">Blattamonas nauphoetae</name>
    <dbReference type="NCBI Taxonomy" id="2049346"/>
    <lineage>
        <taxon>Eukaryota</taxon>
        <taxon>Metamonada</taxon>
        <taxon>Preaxostyla</taxon>
        <taxon>Oxymonadida</taxon>
        <taxon>Blattamonas</taxon>
    </lineage>
</organism>
<feature type="domain" description="Protein kinase" evidence="5">
    <location>
        <begin position="1"/>
        <end position="102"/>
    </location>
</feature>
<dbReference type="EMBL" id="JARBJD010000234">
    <property type="protein sequence ID" value="KAK2946198.1"/>
    <property type="molecule type" value="Genomic_DNA"/>
</dbReference>
<keyword evidence="3" id="KW-0418">Kinase</keyword>
<protein>
    <recommendedName>
        <fullName evidence="5">Protein kinase domain-containing protein</fullName>
    </recommendedName>
</protein>
<evidence type="ECO:0000256" key="3">
    <source>
        <dbReference type="ARBA" id="ARBA00022777"/>
    </source>
</evidence>
<dbReference type="InterPro" id="IPR000719">
    <property type="entry name" value="Prot_kinase_dom"/>
</dbReference>
<keyword evidence="4" id="KW-0067">ATP-binding</keyword>
<evidence type="ECO:0000313" key="7">
    <source>
        <dbReference type="Proteomes" id="UP001281761"/>
    </source>
</evidence>
<dbReference type="Gene3D" id="1.10.510.10">
    <property type="entry name" value="Transferase(Phosphotransferase) domain 1"/>
    <property type="match status" value="1"/>
</dbReference>
<evidence type="ECO:0000256" key="2">
    <source>
        <dbReference type="ARBA" id="ARBA00022741"/>
    </source>
</evidence>
<dbReference type="InterPro" id="IPR051681">
    <property type="entry name" value="Ser/Thr_Kinases-Pseudokinases"/>
</dbReference>
<name>A0ABQ9X3P4_9EUKA</name>
<evidence type="ECO:0000259" key="5">
    <source>
        <dbReference type="PROSITE" id="PS50011"/>
    </source>
</evidence>
<reference evidence="6 7" key="1">
    <citation type="journal article" date="2022" name="bioRxiv">
        <title>Genomics of Preaxostyla Flagellates Illuminates Evolutionary Transitions and the Path Towards Mitochondrial Loss.</title>
        <authorList>
            <person name="Novak L.V.F."/>
            <person name="Treitli S.C."/>
            <person name="Pyrih J."/>
            <person name="Halakuc P."/>
            <person name="Pipaliya S.V."/>
            <person name="Vacek V."/>
            <person name="Brzon O."/>
            <person name="Soukal P."/>
            <person name="Eme L."/>
            <person name="Dacks J.B."/>
            <person name="Karnkowska A."/>
            <person name="Elias M."/>
            <person name="Hampl V."/>
        </authorList>
    </citation>
    <scope>NUCLEOTIDE SEQUENCE [LARGE SCALE GENOMIC DNA]</scope>
    <source>
        <strain evidence="6">NAU3</strain>
        <tissue evidence="6">Gut</tissue>
    </source>
</reference>
<evidence type="ECO:0000256" key="1">
    <source>
        <dbReference type="ARBA" id="ARBA00022679"/>
    </source>
</evidence>
<proteinExistence type="predicted"/>
<gene>
    <name evidence="6" type="ORF">BLNAU_18874</name>
</gene>
<dbReference type="PANTHER" id="PTHR44329">
    <property type="entry name" value="SERINE/THREONINE-PROTEIN KINASE TNNI3K-RELATED"/>
    <property type="match status" value="1"/>
</dbReference>
<dbReference type="InterPro" id="IPR001245">
    <property type="entry name" value="Ser-Thr/Tyr_kinase_cat_dom"/>
</dbReference>
<dbReference type="InterPro" id="IPR011009">
    <property type="entry name" value="Kinase-like_dom_sf"/>
</dbReference>
<dbReference type="Pfam" id="PF07714">
    <property type="entry name" value="PK_Tyr_Ser-Thr"/>
    <property type="match status" value="1"/>
</dbReference>
<dbReference type="SUPFAM" id="SSF56112">
    <property type="entry name" value="Protein kinase-like (PK-like)"/>
    <property type="match status" value="1"/>
</dbReference>